<sequence length="344" mass="37689">MADQRFHLGCERVRPAVDALREVGFWLERARADTYRVQAYRKAADALAGLEPDEVDALADADAWTSVPGLGPKTATVIRQALAGDEVAEIARLTSDEPLAASSLRSLVRGDLHSHTTWSDGGSPLGEMVATAQRVGHEYLAITDHSPRLKVANGLNRERLLAQWELIDEVQATNQIRILKGIEVDILYDGALDQADDLLDRMDVVVASVHSKLRSDSETMTTRMVAAVANRHTNVLGHCTGRLVEGNRGTRPQSDFDAEVLFEACRQFEVAVEINSRPERQDPPDDLLALARDVGCLFSIDTDAHAPGQLDFLALGCARAEAAGIDPARIITTWPVDELLEWCR</sequence>
<dbReference type="Pfam" id="PF02811">
    <property type="entry name" value="PHP"/>
    <property type="match status" value="1"/>
</dbReference>
<dbReference type="SMART" id="SM00481">
    <property type="entry name" value="POLIIIAc"/>
    <property type="match status" value="1"/>
</dbReference>
<name>A0ABW1X0G9_9ACTN</name>
<dbReference type="PANTHER" id="PTHR36928">
    <property type="entry name" value="PHOSPHATASE YCDX-RELATED"/>
    <property type="match status" value="1"/>
</dbReference>
<dbReference type="EMBL" id="JBHSUA010000018">
    <property type="protein sequence ID" value="MFC6396998.1"/>
    <property type="molecule type" value="Genomic_DNA"/>
</dbReference>
<evidence type="ECO:0000313" key="3">
    <source>
        <dbReference type="Proteomes" id="UP001596266"/>
    </source>
</evidence>
<dbReference type="RefSeq" id="WP_343884803.1">
    <property type="nucleotide sequence ID" value="NZ_BAAAKI010000003.1"/>
</dbReference>
<proteinExistence type="predicted"/>
<dbReference type="Gene3D" id="1.10.150.110">
    <property type="entry name" value="DNA polymerase beta, N-terminal domain-like"/>
    <property type="match status" value="1"/>
</dbReference>
<evidence type="ECO:0000313" key="2">
    <source>
        <dbReference type="EMBL" id="MFC6396998.1"/>
    </source>
</evidence>
<dbReference type="InterPro" id="IPR010996">
    <property type="entry name" value="HHH_MUS81"/>
</dbReference>
<dbReference type="Proteomes" id="UP001596266">
    <property type="component" value="Unassembled WGS sequence"/>
</dbReference>
<evidence type="ECO:0000259" key="1">
    <source>
        <dbReference type="SMART" id="SM00481"/>
    </source>
</evidence>
<dbReference type="InterPro" id="IPR016195">
    <property type="entry name" value="Pol/histidinol_Pase-like"/>
</dbReference>
<dbReference type="InterPro" id="IPR047967">
    <property type="entry name" value="PolX_PHP"/>
</dbReference>
<dbReference type="SUPFAM" id="SSF47802">
    <property type="entry name" value="DNA polymerase beta, N-terminal domain-like"/>
    <property type="match status" value="1"/>
</dbReference>
<dbReference type="NCBIfam" id="NF005928">
    <property type="entry name" value="PRK07945.1"/>
    <property type="match status" value="1"/>
</dbReference>
<dbReference type="CDD" id="cd07436">
    <property type="entry name" value="PHP_PolX"/>
    <property type="match status" value="1"/>
</dbReference>
<dbReference type="SUPFAM" id="SSF89550">
    <property type="entry name" value="PHP domain-like"/>
    <property type="match status" value="1"/>
</dbReference>
<dbReference type="PIRSF" id="PIRSF036978">
    <property type="entry name" value="UCP036978_PHPhdr"/>
    <property type="match status" value="1"/>
</dbReference>
<dbReference type="PANTHER" id="PTHR36928:SF1">
    <property type="entry name" value="PHOSPHATASE YCDX-RELATED"/>
    <property type="match status" value="1"/>
</dbReference>
<dbReference type="InterPro" id="IPR004013">
    <property type="entry name" value="PHP_dom"/>
</dbReference>
<dbReference type="InterPro" id="IPR003141">
    <property type="entry name" value="Pol/His_phosphatase_N"/>
</dbReference>
<keyword evidence="3" id="KW-1185">Reference proteome</keyword>
<reference evidence="3" key="1">
    <citation type="journal article" date="2019" name="Int. J. Syst. Evol. Microbiol.">
        <title>The Global Catalogue of Microorganisms (GCM) 10K type strain sequencing project: providing services to taxonomists for standard genome sequencing and annotation.</title>
        <authorList>
            <consortium name="The Broad Institute Genomics Platform"/>
            <consortium name="The Broad Institute Genome Sequencing Center for Infectious Disease"/>
            <person name="Wu L."/>
            <person name="Ma J."/>
        </authorList>
    </citation>
    <scope>NUCLEOTIDE SEQUENCE [LARGE SCALE GENOMIC DNA]</scope>
    <source>
        <strain evidence="3">CGMCC 1.15277</strain>
    </source>
</reference>
<accession>A0ABW1X0G9</accession>
<dbReference type="InterPro" id="IPR017078">
    <property type="entry name" value="UCP036978_PHPhdr"/>
</dbReference>
<dbReference type="InterPro" id="IPR050243">
    <property type="entry name" value="PHP_phosphatase"/>
</dbReference>
<gene>
    <name evidence="2" type="ORF">ACFP57_08400</name>
</gene>
<organism evidence="2 3">
    <name type="scientific">Luteococcus sanguinis</name>
    <dbReference type="NCBI Taxonomy" id="174038"/>
    <lineage>
        <taxon>Bacteria</taxon>
        <taxon>Bacillati</taxon>
        <taxon>Actinomycetota</taxon>
        <taxon>Actinomycetes</taxon>
        <taxon>Propionibacteriales</taxon>
        <taxon>Propionibacteriaceae</taxon>
        <taxon>Luteococcus</taxon>
    </lineage>
</organism>
<comment type="caution">
    <text evidence="2">The sequence shown here is derived from an EMBL/GenBank/DDBJ whole genome shotgun (WGS) entry which is preliminary data.</text>
</comment>
<dbReference type="Pfam" id="PF14716">
    <property type="entry name" value="HHH_8"/>
    <property type="match status" value="1"/>
</dbReference>
<dbReference type="Gene3D" id="3.20.20.140">
    <property type="entry name" value="Metal-dependent hydrolases"/>
    <property type="match status" value="1"/>
</dbReference>
<feature type="domain" description="Polymerase/histidinol phosphatase N-terminal" evidence="1">
    <location>
        <begin position="110"/>
        <end position="188"/>
    </location>
</feature>
<dbReference type="InterPro" id="IPR027421">
    <property type="entry name" value="DNA_pol_lamdba_lyase_dom_sf"/>
</dbReference>
<protein>
    <submittedName>
        <fullName evidence="2">PHP domain-containing protein</fullName>
    </submittedName>
</protein>